<protein>
    <submittedName>
        <fullName evidence="1">Uncharacterized protein</fullName>
    </submittedName>
</protein>
<sequence>MYTQCTDVIYRDVILESCSSMLPSRFPAAADVVVRPRAPSCLNPDGRFPGQQVFPFCCSVVQHLADLKILRHQCRPPPQLLSLHLRYSRPDTSSFLSTAPSPRFPYTPSCQSETRSIGQHNLHNIHSQKDRHCWQYRCCHSGHHRMDYDNDAFFRAFQGFPTAIHRLYIFISTLVIRIFSIQSFPHNRVTVLSLYHKILCPCSHRGKRIMPMLHRAVIESPQIVGYSTSVPQFVVS</sequence>
<name>A0A6A5ZZC5_9PLEO</name>
<gene>
    <name evidence="1" type="ORF">P153DRAFT_147298</name>
</gene>
<reference evidence="1" key="1">
    <citation type="journal article" date="2020" name="Stud. Mycol.">
        <title>101 Dothideomycetes genomes: a test case for predicting lifestyles and emergence of pathogens.</title>
        <authorList>
            <person name="Haridas S."/>
            <person name="Albert R."/>
            <person name="Binder M."/>
            <person name="Bloem J."/>
            <person name="Labutti K."/>
            <person name="Salamov A."/>
            <person name="Andreopoulos B."/>
            <person name="Baker S."/>
            <person name="Barry K."/>
            <person name="Bills G."/>
            <person name="Bluhm B."/>
            <person name="Cannon C."/>
            <person name="Castanera R."/>
            <person name="Culley D."/>
            <person name="Daum C."/>
            <person name="Ezra D."/>
            <person name="Gonzalez J."/>
            <person name="Henrissat B."/>
            <person name="Kuo A."/>
            <person name="Liang C."/>
            <person name="Lipzen A."/>
            <person name="Lutzoni F."/>
            <person name="Magnuson J."/>
            <person name="Mondo S."/>
            <person name="Nolan M."/>
            <person name="Ohm R."/>
            <person name="Pangilinan J."/>
            <person name="Park H.-J."/>
            <person name="Ramirez L."/>
            <person name="Alfaro M."/>
            <person name="Sun H."/>
            <person name="Tritt A."/>
            <person name="Yoshinaga Y."/>
            <person name="Zwiers L.-H."/>
            <person name="Turgeon B."/>
            <person name="Goodwin S."/>
            <person name="Spatafora J."/>
            <person name="Crous P."/>
            <person name="Grigoriev I."/>
        </authorList>
    </citation>
    <scope>NUCLEOTIDE SEQUENCE</scope>
    <source>
        <strain evidence="1">CBS 119687</strain>
    </source>
</reference>
<proteinExistence type="predicted"/>
<accession>A0A6A5ZZC5</accession>
<keyword evidence="2" id="KW-1185">Reference proteome</keyword>
<dbReference type="RefSeq" id="XP_033518065.1">
    <property type="nucleotide sequence ID" value="XM_033662164.1"/>
</dbReference>
<dbReference type="EMBL" id="ML977523">
    <property type="protein sequence ID" value="KAF2123671.1"/>
    <property type="molecule type" value="Genomic_DNA"/>
</dbReference>
<dbReference type="AlphaFoldDB" id="A0A6A5ZZC5"/>
<organism evidence="1 2">
    <name type="scientific">Dothidotthia symphoricarpi CBS 119687</name>
    <dbReference type="NCBI Taxonomy" id="1392245"/>
    <lineage>
        <taxon>Eukaryota</taxon>
        <taxon>Fungi</taxon>
        <taxon>Dikarya</taxon>
        <taxon>Ascomycota</taxon>
        <taxon>Pezizomycotina</taxon>
        <taxon>Dothideomycetes</taxon>
        <taxon>Pleosporomycetidae</taxon>
        <taxon>Pleosporales</taxon>
        <taxon>Dothidotthiaceae</taxon>
        <taxon>Dothidotthia</taxon>
    </lineage>
</organism>
<evidence type="ECO:0000313" key="1">
    <source>
        <dbReference type="EMBL" id="KAF2123671.1"/>
    </source>
</evidence>
<evidence type="ECO:0000313" key="2">
    <source>
        <dbReference type="Proteomes" id="UP000799771"/>
    </source>
</evidence>
<dbReference type="GeneID" id="54402596"/>
<dbReference type="Proteomes" id="UP000799771">
    <property type="component" value="Unassembled WGS sequence"/>
</dbReference>